<dbReference type="RefSeq" id="WP_135504505.1">
    <property type="nucleotide sequence ID" value="NZ_JACHHE010000002.1"/>
</dbReference>
<name>A0A7W8CQK4_9BACL</name>
<dbReference type="EMBL" id="JACHHE010000002">
    <property type="protein sequence ID" value="MBB5179728.1"/>
    <property type="molecule type" value="Genomic_DNA"/>
</dbReference>
<protein>
    <submittedName>
        <fullName evidence="2">Uncharacterized protein</fullName>
    </submittedName>
</protein>
<accession>A0A7W8CQK4</accession>
<feature type="compositionally biased region" description="Basic and acidic residues" evidence="1">
    <location>
        <begin position="66"/>
        <end position="78"/>
    </location>
</feature>
<feature type="compositionally biased region" description="Acidic residues" evidence="1">
    <location>
        <begin position="41"/>
        <end position="50"/>
    </location>
</feature>
<evidence type="ECO:0000313" key="3">
    <source>
        <dbReference type="Proteomes" id="UP000525923"/>
    </source>
</evidence>
<evidence type="ECO:0000313" key="2">
    <source>
        <dbReference type="EMBL" id="MBB5179728.1"/>
    </source>
</evidence>
<organism evidence="2 3">
    <name type="scientific">Planococcus koreensis</name>
    <dbReference type="NCBI Taxonomy" id="112331"/>
    <lineage>
        <taxon>Bacteria</taxon>
        <taxon>Bacillati</taxon>
        <taxon>Bacillota</taxon>
        <taxon>Bacilli</taxon>
        <taxon>Bacillales</taxon>
        <taxon>Caryophanaceae</taxon>
        <taxon>Planococcus</taxon>
    </lineage>
</organism>
<comment type="caution">
    <text evidence="2">The sequence shown here is derived from an EMBL/GenBank/DDBJ whole genome shotgun (WGS) entry which is preliminary data.</text>
</comment>
<sequence length="78" mass="8591">MADENKERDEEKYTKEEKRQKPRFNAGGNDSDYDGGHPGGYEEEQSDAEAEGSGSFNEGGNDSDYDGGHPGEKFPSKK</sequence>
<dbReference type="OrthoDB" id="2428296at2"/>
<reference evidence="2 3" key="1">
    <citation type="submission" date="2020-08" db="EMBL/GenBank/DDBJ databases">
        <title>Genomic Encyclopedia of Type Strains, Phase IV (KMG-IV): sequencing the most valuable type-strain genomes for metagenomic binning, comparative biology and taxonomic classification.</title>
        <authorList>
            <person name="Goeker M."/>
        </authorList>
    </citation>
    <scope>NUCLEOTIDE SEQUENCE [LARGE SCALE GENOMIC DNA]</scope>
    <source>
        <strain evidence="2 3">DSM 15895</strain>
    </source>
</reference>
<gene>
    <name evidence="2" type="ORF">HNQ44_001152</name>
</gene>
<keyword evidence="3" id="KW-1185">Reference proteome</keyword>
<feature type="region of interest" description="Disordered" evidence="1">
    <location>
        <begin position="1"/>
        <end position="78"/>
    </location>
</feature>
<dbReference type="Proteomes" id="UP000525923">
    <property type="component" value="Unassembled WGS sequence"/>
</dbReference>
<evidence type="ECO:0000256" key="1">
    <source>
        <dbReference type="SAM" id="MobiDB-lite"/>
    </source>
</evidence>
<proteinExistence type="predicted"/>
<dbReference type="AlphaFoldDB" id="A0A7W8CQK4"/>
<feature type="compositionally biased region" description="Basic and acidic residues" evidence="1">
    <location>
        <begin position="1"/>
        <end position="19"/>
    </location>
</feature>